<evidence type="ECO:0000256" key="6">
    <source>
        <dbReference type="ARBA" id="ARBA00023054"/>
    </source>
</evidence>
<evidence type="ECO:0000259" key="15">
    <source>
        <dbReference type="PROSITE" id="PS50950"/>
    </source>
</evidence>
<evidence type="ECO:0000256" key="12">
    <source>
        <dbReference type="SAM" id="Coils"/>
    </source>
</evidence>
<feature type="domain" description="GATA-type" evidence="14">
    <location>
        <begin position="425"/>
        <end position="480"/>
    </location>
</feature>
<evidence type="ECO:0000256" key="2">
    <source>
        <dbReference type="ARBA" id="ARBA00022723"/>
    </source>
</evidence>
<sequence length="548" mass="61020">MPQCCFAGCHNRTDDGRGLSFFRFPRRDVTRTECWVRACGRHAFVPSQHSRVCSQHFKPDDFERDIRSELLGTGHKRLRLKDTAIPMHSSETKHQTPVKNDSKIASKETTPSLTDDSLKADETIVSTEPTVEKRKLDCAPRNACGPPMKRMNMENDVLDLSGKSENQEKSGHKKIDDDVILLSEDEDEAMIDALCNEMEKENAPNSVLHSKTKALLAKMESELRNEESTLLLLQQLRANQRAHSTQLRSSKSTTQHSTPKAPVSAHSNSMYYHITASDRIANSPSPARMPSQSVVPSRPAQGEFVTDAFHFVTAPSQGLQQQPNVTSHQVPRVTKVMALQALEQQWNGKKAVLHKHLEKSLDKVPLPRPSSGAGPSDVAFVPSTLTNEFTALIGLEEIVHTIQDYDPSCSGKADEQHRPCTPFVCANCGTDFTPVWKRKRSGSSDVVCEACIIDGLRSGIHRSYSNMVSAALKQNATSERELEHEYQEIVNSPTKLEAFIKEQERKLLAAQPPPIVPTQPQPPQPSSSVNPIQNQRYHQQSFQAQVSC</sequence>
<feature type="domain" description="THAP-type" evidence="15">
    <location>
        <begin position="1"/>
        <end position="89"/>
    </location>
</feature>
<feature type="compositionally biased region" description="Low complexity" evidence="13">
    <location>
        <begin position="526"/>
        <end position="535"/>
    </location>
</feature>
<evidence type="ECO:0000256" key="1">
    <source>
        <dbReference type="ARBA" id="ARBA00004123"/>
    </source>
</evidence>
<dbReference type="PANTHER" id="PTHR13455">
    <property type="entry name" value="TRANSCRIPTIONAL REPRESSOR P66-RELATED"/>
    <property type="match status" value="1"/>
</dbReference>
<dbReference type="Gene3D" id="6.20.210.20">
    <property type="entry name" value="THAP domain"/>
    <property type="match status" value="1"/>
</dbReference>
<feature type="region of interest" description="Disordered" evidence="13">
    <location>
        <begin position="507"/>
        <end position="548"/>
    </location>
</feature>
<dbReference type="InterPro" id="IPR006612">
    <property type="entry name" value="THAP_Znf"/>
</dbReference>
<evidence type="ECO:0000256" key="8">
    <source>
        <dbReference type="ARBA" id="ARBA00023163"/>
    </source>
</evidence>
<keyword evidence="4" id="KW-0862">Zinc</keyword>
<dbReference type="Proteomes" id="UP000316759">
    <property type="component" value="Unassembled WGS sequence"/>
</dbReference>
<accession>A0A504Z1B5</accession>
<dbReference type="Pfam" id="PF00320">
    <property type="entry name" value="GATA"/>
    <property type="match status" value="1"/>
</dbReference>
<dbReference type="AlphaFoldDB" id="A0A504Z1B5"/>
<dbReference type="GO" id="GO:0016581">
    <property type="term" value="C:NuRD complex"/>
    <property type="evidence" value="ECO:0007669"/>
    <property type="project" value="TreeGrafter"/>
</dbReference>
<organism evidence="16 17">
    <name type="scientific">Fasciola gigantica</name>
    <name type="common">Giant liver fluke</name>
    <dbReference type="NCBI Taxonomy" id="46835"/>
    <lineage>
        <taxon>Eukaryota</taxon>
        <taxon>Metazoa</taxon>
        <taxon>Spiralia</taxon>
        <taxon>Lophotrochozoa</taxon>
        <taxon>Platyhelminthes</taxon>
        <taxon>Trematoda</taxon>
        <taxon>Digenea</taxon>
        <taxon>Plagiorchiida</taxon>
        <taxon>Echinostomata</taxon>
        <taxon>Echinostomatoidea</taxon>
        <taxon>Fasciolidae</taxon>
        <taxon>Fasciola</taxon>
    </lineage>
</organism>
<dbReference type="SUPFAM" id="SSF57716">
    <property type="entry name" value="Glucocorticoid receptor-like (DNA-binding domain)"/>
    <property type="match status" value="2"/>
</dbReference>
<evidence type="ECO:0000256" key="3">
    <source>
        <dbReference type="ARBA" id="ARBA00022771"/>
    </source>
</evidence>
<dbReference type="SMART" id="SM00980">
    <property type="entry name" value="THAP"/>
    <property type="match status" value="1"/>
</dbReference>
<keyword evidence="8" id="KW-0804">Transcription</keyword>
<keyword evidence="5" id="KW-0805">Transcription regulation</keyword>
<keyword evidence="6 12" id="KW-0175">Coiled coil</keyword>
<evidence type="ECO:0000256" key="7">
    <source>
        <dbReference type="ARBA" id="ARBA00023125"/>
    </source>
</evidence>
<evidence type="ECO:0000313" key="16">
    <source>
        <dbReference type="EMBL" id="TPP63728.1"/>
    </source>
</evidence>
<keyword evidence="2" id="KW-0479">Metal-binding</keyword>
<dbReference type="OrthoDB" id="7331812at2759"/>
<dbReference type="PROSITE" id="PS50950">
    <property type="entry name" value="ZF_THAP"/>
    <property type="match status" value="1"/>
</dbReference>
<dbReference type="Pfam" id="PF05485">
    <property type="entry name" value="THAP"/>
    <property type="match status" value="1"/>
</dbReference>
<keyword evidence="17" id="KW-1185">Reference proteome</keyword>
<gene>
    <name evidence="16" type="ORF">FGIG_04192</name>
</gene>
<dbReference type="InterPro" id="IPR000679">
    <property type="entry name" value="Znf_GATA"/>
</dbReference>
<evidence type="ECO:0000256" key="5">
    <source>
        <dbReference type="ARBA" id="ARBA00023015"/>
    </source>
</evidence>
<dbReference type="EMBL" id="SUNJ01005306">
    <property type="protein sequence ID" value="TPP63728.1"/>
    <property type="molecule type" value="Genomic_DNA"/>
</dbReference>
<proteinExistence type="predicted"/>
<keyword evidence="3 10" id="KW-0863">Zinc-finger</keyword>
<feature type="region of interest" description="Disordered" evidence="13">
    <location>
        <begin position="241"/>
        <end position="266"/>
    </location>
</feature>
<feature type="compositionally biased region" description="Pro residues" evidence="13">
    <location>
        <begin position="511"/>
        <end position="525"/>
    </location>
</feature>
<feature type="region of interest" description="Disordered" evidence="13">
    <location>
        <begin position="83"/>
        <end position="116"/>
    </location>
</feature>
<feature type="coiled-coil region" evidence="12">
    <location>
        <begin position="209"/>
        <end position="236"/>
    </location>
</feature>
<keyword evidence="9" id="KW-0539">Nucleus</keyword>
<reference evidence="16 17" key="1">
    <citation type="submission" date="2019-04" db="EMBL/GenBank/DDBJ databases">
        <title>Annotation for the trematode Fasciola gigantica.</title>
        <authorList>
            <person name="Choi Y.-J."/>
        </authorList>
    </citation>
    <scope>NUCLEOTIDE SEQUENCE [LARGE SCALE GENOMIC DNA]</scope>
    <source>
        <strain evidence="16">Uganda_cow_1</strain>
    </source>
</reference>
<dbReference type="Gene3D" id="3.30.50.10">
    <property type="entry name" value="Erythroid Transcription Factor GATA-1, subunit A"/>
    <property type="match status" value="1"/>
</dbReference>
<dbReference type="GO" id="GO:0043565">
    <property type="term" value="F:sequence-specific DNA binding"/>
    <property type="evidence" value="ECO:0007669"/>
    <property type="project" value="InterPro"/>
</dbReference>
<name>A0A504Z1B5_FASGI</name>
<dbReference type="InterPro" id="IPR013088">
    <property type="entry name" value="Znf_NHR/GATA"/>
</dbReference>
<evidence type="ECO:0000256" key="10">
    <source>
        <dbReference type="PROSITE-ProRule" id="PRU00094"/>
    </source>
</evidence>
<keyword evidence="7 11" id="KW-0238">DNA-binding</keyword>
<dbReference type="GO" id="GO:0008270">
    <property type="term" value="F:zinc ion binding"/>
    <property type="evidence" value="ECO:0007669"/>
    <property type="project" value="UniProtKB-KW"/>
</dbReference>
<evidence type="ECO:0000313" key="17">
    <source>
        <dbReference type="Proteomes" id="UP000316759"/>
    </source>
</evidence>
<comment type="caution">
    <text evidence="16">The sequence shown here is derived from an EMBL/GenBank/DDBJ whole genome shotgun (WGS) entry which is preliminary data.</text>
</comment>
<evidence type="ECO:0000256" key="9">
    <source>
        <dbReference type="ARBA" id="ARBA00023242"/>
    </source>
</evidence>
<dbReference type="InterPro" id="IPR040386">
    <property type="entry name" value="P66"/>
</dbReference>
<protein>
    <submittedName>
        <fullName evidence="16">Transcriptional repressor p66-beta</fullName>
    </submittedName>
</protein>
<dbReference type="InterPro" id="IPR038441">
    <property type="entry name" value="THAP_Znf_sf"/>
</dbReference>
<dbReference type="GO" id="GO:0000122">
    <property type="term" value="P:negative regulation of transcription by RNA polymerase II"/>
    <property type="evidence" value="ECO:0007669"/>
    <property type="project" value="InterPro"/>
</dbReference>
<dbReference type="STRING" id="46835.A0A504Z1B5"/>
<feature type="compositionally biased region" description="Polar residues" evidence="13">
    <location>
        <begin position="536"/>
        <end position="548"/>
    </location>
</feature>
<evidence type="ECO:0000259" key="14">
    <source>
        <dbReference type="PROSITE" id="PS50114"/>
    </source>
</evidence>
<dbReference type="PANTHER" id="PTHR13455:SF7">
    <property type="entry name" value="SIMJANG, ISOFORM E"/>
    <property type="match status" value="1"/>
</dbReference>
<feature type="compositionally biased region" description="Polar residues" evidence="13">
    <location>
        <begin position="241"/>
        <end position="258"/>
    </location>
</feature>
<comment type="subcellular location">
    <subcellularLocation>
        <location evidence="1">Nucleus</location>
    </subcellularLocation>
</comment>
<feature type="compositionally biased region" description="Basic and acidic residues" evidence="13">
    <location>
        <begin position="90"/>
        <end position="106"/>
    </location>
</feature>
<dbReference type="SMART" id="SM00692">
    <property type="entry name" value="DM3"/>
    <property type="match status" value="1"/>
</dbReference>
<evidence type="ECO:0000256" key="13">
    <source>
        <dbReference type="SAM" id="MobiDB-lite"/>
    </source>
</evidence>
<evidence type="ECO:0000256" key="11">
    <source>
        <dbReference type="PROSITE-ProRule" id="PRU00309"/>
    </source>
</evidence>
<evidence type="ECO:0000256" key="4">
    <source>
        <dbReference type="ARBA" id="ARBA00022833"/>
    </source>
</evidence>
<dbReference type="PROSITE" id="PS50114">
    <property type="entry name" value="GATA_ZN_FINGER_2"/>
    <property type="match status" value="1"/>
</dbReference>